<organism evidence="1">
    <name type="scientific">Siphoviridae sp. ctrgt10</name>
    <dbReference type="NCBI Taxonomy" id="2826479"/>
    <lineage>
        <taxon>Viruses</taxon>
        <taxon>Duplodnaviria</taxon>
        <taxon>Heunggongvirae</taxon>
        <taxon>Uroviricota</taxon>
        <taxon>Caudoviricetes</taxon>
    </lineage>
</organism>
<proteinExistence type="predicted"/>
<dbReference type="EMBL" id="BK014839">
    <property type="protein sequence ID" value="DAD78205.1"/>
    <property type="molecule type" value="Genomic_DNA"/>
</dbReference>
<protein>
    <submittedName>
        <fullName evidence="1">Uncharacterized protein</fullName>
    </submittedName>
</protein>
<sequence>MSHYVRNKQVLYPVTKELLDRLNIIDIFDLDFPRGSKFKAEGFTDYGGTEDYNKYLAYELDSDYGVESGEFGRSRFLKPSEQQKYKKLFSEIIPEDLIDPTLFKYVDYCYYNCCEADDYYVKKDSFEEEI</sequence>
<name>A0A8S5M7C5_9CAUD</name>
<evidence type="ECO:0000313" key="1">
    <source>
        <dbReference type="EMBL" id="DAD78205.1"/>
    </source>
</evidence>
<reference evidence="1" key="1">
    <citation type="journal article" date="2021" name="Proc. Natl. Acad. Sci. U.S.A.">
        <title>A Catalog of Tens of Thousands of Viruses from Human Metagenomes Reveals Hidden Associations with Chronic Diseases.</title>
        <authorList>
            <person name="Tisza M.J."/>
            <person name="Buck C.B."/>
        </authorList>
    </citation>
    <scope>NUCLEOTIDE SEQUENCE</scope>
    <source>
        <strain evidence="1">Ctrgt10</strain>
    </source>
</reference>
<accession>A0A8S5M7C5</accession>